<dbReference type="EMBL" id="CP003587">
    <property type="protein sequence ID" value="AGY57526.1"/>
    <property type="molecule type" value="Genomic_DNA"/>
</dbReference>
<evidence type="ECO:0000313" key="1">
    <source>
        <dbReference type="EMBL" id="AGY57526.1"/>
    </source>
</evidence>
<dbReference type="AlphaFoldDB" id="U5QF28"/>
<evidence type="ECO:0000313" key="2">
    <source>
        <dbReference type="Proteomes" id="UP000017396"/>
    </source>
</evidence>
<organism evidence="1 2">
    <name type="scientific">Gloeobacter kilaueensis (strain ATCC BAA-2537 / CCAP 1431/1 / ULC 316 / JS1)</name>
    <dbReference type="NCBI Taxonomy" id="1183438"/>
    <lineage>
        <taxon>Bacteria</taxon>
        <taxon>Bacillati</taxon>
        <taxon>Cyanobacteriota</taxon>
        <taxon>Cyanophyceae</taxon>
        <taxon>Gloeobacterales</taxon>
        <taxon>Gloeobacteraceae</taxon>
        <taxon>Gloeobacter</taxon>
    </lineage>
</organism>
<gene>
    <name evidence="1" type="ORF">GKIL_1280</name>
</gene>
<sequence length="181" mass="20834">MDSRSWLFQMVALRPRPLSAARSVISIETGPPEWLLDTFLRSWPIVRQPGRHLHRLIGSLNRRGWRCAVIDGGRLTLQWRLLNRSGRNARIGVASIDEGLQVLDTLQQSGQFDLVILHDLPCSLNRLNRWLAWTPGSGAVLWLRSTEAVLLVEQESEHAPWLERLGRLLEKMICIFDRWNS</sequence>
<dbReference type="Proteomes" id="UP000017396">
    <property type="component" value="Chromosome"/>
</dbReference>
<reference evidence="1 2" key="1">
    <citation type="journal article" date="2013" name="PLoS ONE">
        <title>Cultivation and Complete Genome Sequencing of Gloeobacter kilaueensis sp. nov., from a Lava Cave in Kilauea Caldera, Hawai'i.</title>
        <authorList>
            <person name="Saw J.H."/>
            <person name="Schatz M."/>
            <person name="Brown M.V."/>
            <person name="Kunkel D.D."/>
            <person name="Foster J.S."/>
            <person name="Shick H."/>
            <person name="Christensen S."/>
            <person name="Hou S."/>
            <person name="Wan X."/>
            <person name="Donachie S.P."/>
        </authorList>
    </citation>
    <scope>NUCLEOTIDE SEQUENCE [LARGE SCALE GENOMIC DNA]</scope>
    <source>
        <strain evidence="2">JS</strain>
    </source>
</reference>
<dbReference type="STRING" id="1183438.GKIL_1280"/>
<dbReference type="HOGENOM" id="CLU_1515844_0_0_3"/>
<proteinExistence type="predicted"/>
<protein>
    <submittedName>
        <fullName evidence="1">Uncharacterized protein</fullName>
    </submittedName>
</protein>
<accession>U5QF28</accession>
<dbReference type="KEGG" id="glj:GKIL_1280"/>
<keyword evidence="2" id="KW-1185">Reference proteome</keyword>
<name>U5QF28_GLOK1</name>